<reference evidence="1 2" key="1">
    <citation type="journal article" date="2020" name="Nature">
        <title>Six reference-quality genomes reveal evolution of bat adaptations.</title>
        <authorList>
            <person name="Jebb D."/>
            <person name="Huang Z."/>
            <person name="Pippel M."/>
            <person name="Hughes G.M."/>
            <person name="Lavrichenko K."/>
            <person name="Devanna P."/>
            <person name="Winkler S."/>
            <person name="Jermiin L.S."/>
            <person name="Skirmuntt E.C."/>
            <person name="Katzourakis A."/>
            <person name="Burkitt-Gray L."/>
            <person name="Ray D.A."/>
            <person name="Sullivan K.A.M."/>
            <person name="Roscito J.G."/>
            <person name="Kirilenko B.M."/>
            <person name="Davalos L.M."/>
            <person name="Corthals A.P."/>
            <person name="Power M.L."/>
            <person name="Jones G."/>
            <person name="Ransome R.D."/>
            <person name="Dechmann D.K.N."/>
            <person name="Locatelli A.G."/>
            <person name="Puechmaille S.J."/>
            <person name="Fedrigo O."/>
            <person name="Jarvis E.D."/>
            <person name="Hiller M."/>
            <person name="Vernes S.C."/>
            <person name="Myers E.W."/>
            <person name="Teeling E.C."/>
        </authorList>
    </citation>
    <scope>NUCLEOTIDE SEQUENCE [LARGE SCALE GENOMIC DNA]</scope>
    <source>
        <strain evidence="1">Bat1K_MPI-CBG_1</strain>
    </source>
</reference>
<proteinExistence type="predicted"/>
<dbReference type="AlphaFoldDB" id="A0A834ARX2"/>
<evidence type="ECO:0000313" key="2">
    <source>
        <dbReference type="Proteomes" id="UP000664940"/>
    </source>
</evidence>
<organism evidence="1 2">
    <name type="scientific">Phyllostomus discolor</name>
    <name type="common">pale spear-nosed bat</name>
    <dbReference type="NCBI Taxonomy" id="89673"/>
    <lineage>
        <taxon>Eukaryota</taxon>
        <taxon>Metazoa</taxon>
        <taxon>Chordata</taxon>
        <taxon>Craniata</taxon>
        <taxon>Vertebrata</taxon>
        <taxon>Euteleostomi</taxon>
        <taxon>Mammalia</taxon>
        <taxon>Eutheria</taxon>
        <taxon>Laurasiatheria</taxon>
        <taxon>Chiroptera</taxon>
        <taxon>Yangochiroptera</taxon>
        <taxon>Phyllostomidae</taxon>
        <taxon>Phyllostominae</taxon>
        <taxon>Phyllostomus</taxon>
    </lineage>
</organism>
<name>A0A834ARX2_9CHIR</name>
<protein>
    <submittedName>
        <fullName evidence="1">Uncharacterized protein</fullName>
    </submittedName>
</protein>
<dbReference type="Proteomes" id="UP000664940">
    <property type="component" value="Unassembled WGS sequence"/>
</dbReference>
<comment type="caution">
    <text evidence="1">The sequence shown here is derived from an EMBL/GenBank/DDBJ whole genome shotgun (WGS) entry which is preliminary data.</text>
</comment>
<accession>A0A834ARX2</accession>
<sequence length="191" mass="20600">MEGCRASCRRLMALCPLQGVGQGAAKLEAPSGDCGLWLCALPAPQAPSHTGVLAPGAALGPGRLCLRHSHSQEQRFPSRTSHPGSIWGSHNDWGTQLALLVGARHPGHPVVWGWGKAGLHLVQNLPRAVHHFELLSPPAPPAAHLQGSQPLPKAKCTRLLYVLWEPAKCLYGSILHCFVINCFPFISFYYS</sequence>
<dbReference type="EMBL" id="JABVXQ010000004">
    <property type="protein sequence ID" value="KAF6114781.1"/>
    <property type="molecule type" value="Genomic_DNA"/>
</dbReference>
<evidence type="ECO:0000313" key="1">
    <source>
        <dbReference type="EMBL" id="KAF6114781.1"/>
    </source>
</evidence>
<gene>
    <name evidence="1" type="ORF">HJG60_010711</name>
</gene>